<dbReference type="Gene3D" id="3.40.50.150">
    <property type="entry name" value="Vaccinia Virus protein VP39"/>
    <property type="match status" value="1"/>
</dbReference>
<sequence>MLLVRSNSHVRNLFFSPTRGGITQWRRSRVTAPSLLVAKTDVAKQLLETGLVQTRKEVGKSRVKVPPKTDRTRVNLVDERLCDDILAVHGDSLRRHEGCDIIDLFPGVGVWSTKLHDFLKPRSHLLLEPDGNKIYKPFLAPLLQRPGTRLLEKSGIEWEHLSQFLNPESLPHQVEQSDQYPPVRNDTLLITANLSWSPAKRFQSFPSVTQLLLYQFVTSVQSASWFQRYGLVRMLIWMCDDEKLSLIPRTIQSRRRLAMSTDMYTEWVVEVAGGNTPVNFKYLRDEHMDIESAQNTVERMQKQGIVMPPGRESELYLDALSRKDKVVAGQQPPVVASNGVASLERLSTELKAAQAADPDVSQWDLKAKVSRARHYLNLRDKNAINVMNYREEMVQILRQYQDATDDAGRAAALKRAQELETTIQNMKNNGTSNWFPYRDNLHTFRQSPPILHWDRRPFEPLQVKAEEFFPNVPCALVDMQPKAPHPLVWRNGTDRKVGMPDVWEIIIQHLCTAQSVMEALKKIHFGSKDDIIPKCPSLRDLDQHGSPINTPFFDIAGRSLNEKQLHEILEAWVESPFTPDIYGMLRAGYGSGLGAETDYASGEFTGNATGKMSIQNLR</sequence>
<keyword evidence="2" id="KW-0808">Transferase</keyword>
<evidence type="ECO:0000313" key="6">
    <source>
        <dbReference type="EMBL" id="KAK4209541.1"/>
    </source>
</evidence>
<dbReference type="SUPFAM" id="SSF53335">
    <property type="entry name" value="S-adenosyl-L-methionine-dependent methyltransferases"/>
    <property type="match status" value="1"/>
</dbReference>
<dbReference type="InterPro" id="IPR029063">
    <property type="entry name" value="SAM-dependent_MTases_sf"/>
</dbReference>
<evidence type="ECO:0000256" key="5">
    <source>
        <dbReference type="SAM" id="Coils"/>
    </source>
</evidence>
<keyword evidence="1" id="KW-0489">Methyltransferase</keyword>
<accession>A0AAN7B1R7</accession>
<proteinExistence type="predicted"/>
<dbReference type="Proteomes" id="UP001301769">
    <property type="component" value="Unassembled WGS sequence"/>
</dbReference>
<dbReference type="GO" id="GO:0005759">
    <property type="term" value="C:mitochondrial matrix"/>
    <property type="evidence" value="ECO:0007669"/>
    <property type="project" value="TreeGrafter"/>
</dbReference>
<gene>
    <name evidence="6" type="ORF">QBC37DRAFT_430182</name>
</gene>
<dbReference type="GO" id="GO:0008168">
    <property type="term" value="F:methyltransferase activity"/>
    <property type="evidence" value="ECO:0007669"/>
    <property type="project" value="UniProtKB-KW"/>
</dbReference>
<feature type="coiled-coil region" evidence="5">
    <location>
        <begin position="386"/>
        <end position="429"/>
    </location>
</feature>
<evidence type="ECO:0000256" key="2">
    <source>
        <dbReference type="ARBA" id="ARBA00022679"/>
    </source>
</evidence>
<evidence type="ECO:0000256" key="4">
    <source>
        <dbReference type="ARBA" id="ARBA00022884"/>
    </source>
</evidence>
<name>A0AAN7B1R7_9PEZI</name>
<keyword evidence="5" id="KW-0175">Coiled coil</keyword>
<reference evidence="6" key="1">
    <citation type="journal article" date="2023" name="Mol. Phylogenet. Evol.">
        <title>Genome-scale phylogeny and comparative genomics of the fungal order Sordariales.</title>
        <authorList>
            <person name="Hensen N."/>
            <person name="Bonometti L."/>
            <person name="Westerberg I."/>
            <person name="Brannstrom I.O."/>
            <person name="Guillou S."/>
            <person name="Cros-Aarteil S."/>
            <person name="Calhoun S."/>
            <person name="Haridas S."/>
            <person name="Kuo A."/>
            <person name="Mondo S."/>
            <person name="Pangilinan J."/>
            <person name="Riley R."/>
            <person name="LaButti K."/>
            <person name="Andreopoulos B."/>
            <person name="Lipzen A."/>
            <person name="Chen C."/>
            <person name="Yan M."/>
            <person name="Daum C."/>
            <person name="Ng V."/>
            <person name="Clum A."/>
            <person name="Steindorff A."/>
            <person name="Ohm R.A."/>
            <person name="Martin F."/>
            <person name="Silar P."/>
            <person name="Natvig D.O."/>
            <person name="Lalanne C."/>
            <person name="Gautier V."/>
            <person name="Ament-Velasquez S.L."/>
            <person name="Kruys A."/>
            <person name="Hutchinson M.I."/>
            <person name="Powell A.J."/>
            <person name="Barry K."/>
            <person name="Miller A.N."/>
            <person name="Grigoriev I.V."/>
            <person name="Debuchy R."/>
            <person name="Gladieux P."/>
            <person name="Hiltunen Thoren M."/>
            <person name="Johannesson H."/>
        </authorList>
    </citation>
    <scope>NUCLEOTIDE SEQUENCE</scope>
    <source>
        <strain evidence="6">PSN293</strain>
    </source>
</reference>
<evidence type="ECO:0000256" key="3">
    <source>
        <dbReference type="ARBA" id="ARBA00022691"/>
    </source>
</evidence>
<keyword evidence="4" id="KW-0694">RNA-binding</keyword>
<organism evidence="6 7">
    <name type="scientific">Rhypophila decipiens</name>
    <dbReference type="NCBI Taxonomy" id="261697"/>
    <lineage>
        <taxon>Eukaryota</taxon>
        <taxon>Fungi</taxon>
        <taxon>Dikarya</taxon>
        <taxon>Ascomycota</taxon>
        <taxon>Pezizomycotina</taxon>
        <taxon>Sordariomycetes</taxon>
        <taxon>Sordariomycetidae</taxon>
        <taxon>Sordariales</taxon>
        <taxon>Naviculisporaceae</taxon>
        <taxon>Rhypophila</taxon>
    </lineage>
</organism>
<keyword evidence="7" id="KW-1185">Reference proteome</keyword>
<evidence type="ECO:0000313" key="7">
    <source>
        <dbReference type="Proteomes" id="UP001301769"/>
    </source>
</evidence>
<dbReference type="EMBL" id="MU858201">
    <property type="protein sequence ID" value="KAK4209541.1"/>
    <property type="molecule type" value="Genomic_DNA"/>
</dbReference>
<evidence type="ECO:0008006" key="8">
    <source>
        <dbReference type="Google" id="ProtNLM"/>
    </source>
</evidence>
<evidence type="ECO:0000256" key="1">
    <source>
        <dbReference type="ARBA" id="ARBA00022603"/>
    </source>
</evidence>
<dbReference type="AlphaFoldDB" id="A0AAN7B1R7"/>
<dbReference type="GO" id="GO:0003723">
    <property type="term" value="F:RNA binding"/>
    <property type="evidence" value="ECO:0007669"/>
    <property type="project" value="UniProtKB-KW"/>
</dbReference>
<dbReference type="InterPro" id="IPR001737">
    <property type="entry name" value="KsgA/Erm"/>
</dbReference>
<comment type="caution">
    <text evidence="6">The sequence shown here is derived from an EMBL/GenBank/DDBJ whole genome shotgun (WGS) entry which is preliminary data.</text>
</comment>
<dbReference type="GO" id="GO:0032259">
    <property type="term" value="P:methylation"/>
    <property type="evidence" value="ECO:0007669"/>
    <property type="project" value="UniProtKB-KW"/>
</dbReference>
<dbReference type="PANTHER" id="PTHR11727">
    <property type="entry name" value="DIMETHYLADENOSINE TRANSFERASE"/>
    <property type="match status" value="1"/>
</dbReference>
<dbReference type="GO" id="GO:0034246">
    <property type="term" value="F:mitochondrial transcription factor activity"/>
    <property type="evidence" value="ECO:0007669"/>
    <property type="project" value="TreeGrafter"/>
</dbReference>
<protein>
    <recommendedName>
        <fullName evidence="8">rRNA adenine N(6)-methyltransferase</fullName>
    </recommendedName>
</protein>
<reference evidence="6" key="2">
    <citation type="submission" date="2023-05" db="EMBL/GenBank/DDBJ databases">
        <authorList>
            <consortium name="Lawrence Berkeley National Laboratory"/>
            <person name="Steindorff A."/>
            <person name="Hensen N."/>
            <person name="Bonometti L."/>
            <person name="Westerberg I."/>
            <person name="Brannstrom I.O."/>
            <person name="Guillou S."/>
            <person name="Cros-Aarteil S."/>
            <person name="Calhoun S."/>
            <person name="Haridas S."/>
            <person name="Kuo A."/>
            <person name="Mondo S."/>
            <person name="Pangilinan J."/>
            <person name="Riley R."/>
            <person name="Labutti K."/>
            <person name="Andreopoulos B."/>
            <person name="Lipzen A."/>
            <person name="Chen C."/>
            <person name="Yanf M."/>
            <person name="Daum C."/>
            <person name="Ng V."/>
            <person name="Clum A."/>
            <person name="Ohm R."/>
            <person name="Martin F."/>
            <person name="Silar P."/>
            <person name="Natvig D."/>
            <person name="Lalanne C."/>
            <person name="Gautier V."/>
            <person name="Ament-Velasquez S.L."/>
            <person name="Kruys A."/>
            <person name="Hutchinson M.I."/>
            <person name="Powell A.J."/>
            <person name="Barry K."/>
            <person name="Miller A.N."/>
            <person name="Grigoriev I.V."/>
            <person name="Debuchy R."/>
            <person name="Gladieux P."/>
            <person name="Thoren M.H."/>
            <person name="Johannesson H."/>
        </authorList>
    </citation>
    <scope>NUCLEOTIDE SEQUENCE</scope>
    <source>
        <strain evidence="6">PSN293</strain>
    </source>
</reference>
<dbReference type="PANTHER" id="PTHR11727:SF17">
    <property type="entry name" value="DIMETHYLADENOSINE TRANSFERASE 1, MITOCHONDRIAL"/>
    <property type="match status" value="1"/>
</dbReference>
<dbReference type="GO" id="GO:0006391">
    <property type="term" value="P:transcription initiation at mitochondrial promoter"/>
    <property type="evidence" value="ECO:0007669"/>
    <property type="project" value="TreeGrafter"/>
</dbReference>
<dbReference type="GO" id="GO:0034245">
    <property type="term" value="C:mitochondrial DNA-directed RNA polymerase complex"/>
    <property type="evidence" value="ECO:0007669"/>
    <property type="project" value="TreeGrafter"/>
</dbReference>
<keyword evidence="3" id="KW-0949">S-adenosyl-L-methionine</keyword>